<accession>A0ACC0AH31</accession>
<evidence type="ECO:0000313" key="2">
    <source>
        <dbReference type="Proteomes" id="UP001060085"/>
    </source>
</evidence>
<keyword evidence="2" id="KW-1185">Reference proteome</keyword>
<sequence>MESSQEQAEKHQQVKIYKRKFVGVRQRPSGRWVAEIKVTQMKKLRLWLGTFDTAEEAASAYDSAARLLRGRNAKTNFTYDNFKFIGMNQTTRLHQLLKLAIMKNLAKSSSSSSSSNSSSHLPSRAANSSKVYSSVIVAPSFSAPASSSSSHDLIVQEEDDEEENRQIFQGIDDHQELVNSVFLHAN</sequence>
<gene>
    <name evidence="1" type="ORF">M9H77_28922</name>
</gene>
<dbReference type="Proteomes" id="UP001060085">
    <property type="component" value="Linkage Group LG06"/>
</dbReference>
<dbReference type="EMBL" id="CM044706">
    <property type="protein sequence ID" value="KAI5660129.1"/>
    <property type="molecule type" value="Genomic_DNA"/>
</dbReference>
<protein>
    <submittedName>
        <fullName evidence="1">Uncharacterized protein</fullName>
    </submittedName>
</protein>
<organism evidence="1 2">
    <name type="scientific">Catharanthus roseus</name>
    <name type="common">Madagascar periwinkle</name>
    <name type="synonym">Vinca rosea</name>
    <dbReference type="NCBI Taxonomy" id="4058"/>
    <lineage>
        <taxon>Eukaryota</taxon>
        <taxon>Viridiplantae</taxon>
        <taxon>Streptophyta</taxon>
        <taxon>Embryophyta</taxon>
        <taxon>Tracheophyta</taxon>
        <taxon>Spermatophyta</taxon>
        <taxon>Magnoliopsida</taxon>
        <taxon>eudicotyledons</taxon>
        <taxon>Gunneridae</taxon>
        <taxon>Pentapetalae</taxon>
        <taxon>asterids</taxon>
        <taxon>lamiids</taxon>
        <taxon>Gentianales</taxon>
        <taxon>Apocynaceae</taxon>
        <taxon>Rauvolfioideae</taxon>
        <taxon>Vinceae</taxon>
        <taxon>Catharanthinae</taxon>
        <taxon>Catharanthus</taxon>
    </lineage>
</organism>
<comment type="caution">
    <text evidence="1">The sequence shown here is derived from an EMBL/GenBank/DDBJ whole genome shotgun (WGS) entry which is preliminary data.</text>
</comment>
<evidence type="ECO:0000313" key="1">
    <source>
        <dbReference type="EMBL" id="KAI5660129.1"/>
    </source>
</evidence>
<name>A0ACC0AH31_CATRO</name>
<reference evidence="2" key="1">
    <citation type="journal article" date="2023" name="Nat. Plants">
        <title>Single-cell RNA sequencing provides a high-resolution roadmap for understanding the multicellular compartmentation of specialized metabolism.</title>
        <authorList>
            <person name="Sun S."/>
            <person name="Shen X."/>
            <person name="Li Y."/>
            <person name="Li Y."/>
            <person name="Wang S."/>
            <person name="Li R."/>
            <person name="Zhang H."/>
            <person name="Shen G."/>
            <person name="Guo B."/>
            <person name="Wei J."/>
            <person name="Xu J."/>
            <person name="St-Pierre B."/>
            <person name="Chen S."/>
            <person name="Sun C."/>
        </authorList>
    </citation>
    <scope>NUCLEOTIDE SEQUENCE [LARGE SCALE GENOMIC DNA]</scope>
</reference>
<proteinExistence type="predicted"/>